<evidence type="ECO:0008006" key="14">
    <source>
        <dbReference type="Google" id="ProtNLM"/>
    </source>
</evidence>
<evidence type="ECO:0000256" key="5">
    <source>
        <dbReference type="ARBA" id="ARBA00022801"/>
    </source>
</evidence>
<keyword evidence="6 9" id="KW-0068">Autocatalytic cleavage</keyword>
<dbReference type="SUPFAM" id="SSF53335">
    <property type="entry name" value="S-adenosyl-L-methionine-dependent methyltransferases"/>
    <property type="match status" value="2"/>
</dbReference>
<feature type="domain" description="Peptidase S24/S26A/S26B/S26C" evidence="10">
    <location>
        <begin position="270"/>
        <end position="387"/>
    </location>
</feature>
<evidence type="ECO:0000313" key="12">
    <source>
        <dbReference type="EMBL" id="KKR12832.1"/>
    </source>
</evidence>
<dbReference type="Proteomes" id="UP000034665">
    <property type="component" value="Unassembled WGS sequence"/>
</dbReference>
<comment type="similarity">
    <text evidence="1 9">Belongs to the peptidase S24 family.</text>
</comment>
<gene>
    <name evidence="12" type="ORF">UT41_C0001G0376</name>
</gene>
<name>A0A0G0RGP9_9BACT</name>
<evidence type="ECO:0000256" key="1">
    <source>
        <dbReference type="ARBA" id="ARBA00007484"/>
    </source>
</evidence>
<dbReference type="PRINTS" id="PR00726">
    <property type="entry name" value="LEXASERPTASE"/>
</dbReference>
<keyword evidence="3" id="KW-0808">Transferase</keyword>
<accession>A0A0G0RGP9</accession>
<dbReference type="InterPro" id="IPR036286">
    <property type="entry name" value="LexA/Signal_pep-like_sf"/>
</dbReference>
<evidence type="ECO:0000256" key="2">
    <source>
        <dbReference type="ARBA" id="ARBA00022603"/>
    </source>
</evidence>
<dbReference type="InterPro" id="IPR015927">
    <property type="entry name" value="Peptidase_S24_S26A/B/C"/>
</dbReference>
<feature type="domain" description="DNA methylase N-4/N-6" evidence="11">
    <location>
        <begin position="125"/>
        <end position="252"/>
    </location>
</feature>
<dbReference type="Gene3D" id="3.40.50.150">
    <property type="entry name" value="Vaccinia Virus protein VP39"/>
    <property type="match status" value="2"/>
</dbReference>
<dbReference type="PATRIC" id="fig|1619013.3.peg.388"/>
<evidence type="ECO:0000256" key="6">
    <source>
        <dbReference type="ARBA" id="ARBA00022813"/>
    </source>
</evidence>
<evidence type="ECO:0000313" key="13">
    <source>
        <dbReference type="Proteomes" id="UP000034665"/>
    </source>
</evidence>
<dbReference type="GO" id="GO:0016787">
    <property type="term" value="F:hydrolase activity"/>
    <property type="evidence" value="ECO:0007669"/>
    <property type="project" value="UniProtKB-KW"/>
</dbReference>
<evidence type="ECO:0000259" key="11">
    <source>
        <dbReference type="Pfam" id="PF01555"/>
    </source>
</evidence>
<protein>
    <recommendedName>
        <fullName evidence="14">Methyltransferase domain-containing protein</fullName>
    </recommendedName>
</protein>
<keyword evidence="4" id="KW-0227">DNA damage</keyword>
<evidence type="ECO:0000256" key="7">
    <source>
        <dbReference type="ARBA" id="ARBA00023204"/>
    </source>
</evidence>
<dbReference type="STRING" id="1619013.UT41_C0001G0376"/>
<dbReference type="PANTHER" id="PTHR33516">
    <property type="entry name" value="LEXA REPRESSOR"/>
    <property type="match status" value="1"/>
</dbReference>
<dbReference type="GO" id="GO:0003677">
    <property type="term" value="F:DNA binding"/>
    <property type="evidence" value="ECO:0007669"/>
    <property type="project" value="InterPro"/>
</dbReference>
<feature type="domain" description="DNA methylase N-4/N-6" evidence="11">
    <location>
        <begin position="11"/>
        <end position="92"/>
    </location>
</feature>
<reference evidence="12 13" key="1">
    <citation type="journal article" date="2015" name="Nature">
        <title>rRNA introns, odd ribosomes, and small enigmatic genomes across a large radiation of phyla.</title>
        <authorList>
            <person name="Brown C.T."/>
            <person name="Hug L.A."/>
            <person name="Thomas B.C."/>
            <person name="Sharon I."/>
            <person name="Castelle C.J."/>
            <person name="Singh A."/>
            <person name="Wilkins M.J."/>
            <person name="Williams K.H."/>
            <person name="Banfield J.F."/>
        </authorList>
    </citation>
    <scope>NUCLEOTIDE SEQUENCE [LARGE SCALE GENOMIC DNA]</scope>
</reference>
<evidence type="ECO:0000256" key="8">
    <source>
        <dbReference type="ARBA" id="ARBA00023236"/>
    </source>
</evidence>
<dbReference type="EMBL" id="LBWR01000001">
    <property type="protein sequence ID" value="KKR12832.1"/>
    <property type="molecule type" value="Genomic_DNA"/>
</dbReference>
<dbReference type="GO" id="GO:0009432">
    <property type="term" value="P:SOS response"/>
    <property type="evidence" value="ECO:0007669"/>
    <property type="project" value="UniProtKB-KW"/>
</dbReference>
<dbReference type="CDD" id="cd06529">
    <property type="entry name" value="S24_LexA-like"/>
    <property type="match status" value="1"/>
</dbReference>
<dbReference type="InterPro" id="IPR039418">
    <property type="entry name" value="LexA-like"/>
</dbReference>
<dbReference type="InterPro" id="IPR006197">
    <property type="entry name" value="Peptidase_S24_LexA"/>
</dbReference>
<evidence type="ECO:0000259" key="10">
    <source>
        <dbReference type="Pfam" id="PF00717"/>
    </source>
</evidence>
<dbReference type="GO" id="GO:0006281">
    <property type="term" value="P:DNA repair"/>
    <property type="evidence" value="ECO:0007669"/>
    <property type="project" value="UniProtKB-KW"/>
</dbReference>
<keyword evidence="8" id="KW-0742">SOS response</keyword>
<dbReference type="AlphaFoldDB" id="A0A0G0RGP9"/>
<dbReference type="GO" id="GO:0006355">
    <property type="term" value="P:regulation of DNA-templated transcription"/>
    <property type="evidence" value="ECO:0007669"/>
    <property type="project" value="InterPro"/>
</dbReference>
<evidence type="ECO:0000256" key="3">
    <source>
        <dbReference type="ARBA" id="ARBA00022679"/>
    </source>
</evidence>
<dbReference type="Pfam" id="PF01555">
    <property type="entry name" value="N6_N4_Mtase"/>
    <property type="match status" value="2"/>
</dbReference>
<organism evidence="12 13">
    <name type="scientific">Candidatus Wolfebacteria bacterium GW2011_GWC2_39_22</name>
    <dbReference type="NCBI Taxonomy" id="1619013"/>
    <lineage>
        <taxon>Bacteria</taxon>
        <taxon>Candidatus Wolfeibacteriota</taxon>
    </lineage>
</organism>
<dbReference type="GO" id="GO:0008170">
    <property type="term" value="F:N-methyltransferase activity"/>
    <property type="evidence" value="ECO:0007669"/>
    <property type="project" value="InterPro"/>
</dbReference>
<dbReference type="CDD" id="cd02440">
    <property type="entry name" value="AdoMet_MTases"/>
    <property type="match status" value="1"/>
</dbReference>
<comment type="caution">
    <text evidence="12">The sequence shown here is derived from an EMBL/GenBank/DDBJ whole genome shotgun (WGS) entry which is preliminary data.</text>
</comment>
<keyword evidence="2" id="KW-0489">Methyltransferase</keyword>
<sequence length="395" mass="45494">MSIKDFKLHPEEFDLECTTVWAFPRRGNWATHASDWRGNWAPEVVRNLILRYSSEKDHLLDCMIGGGTTAIEAKILNRHITCIDVNEEALERTRKSLEFEVENKAKQRVMKCDARDMSFIKDNEIDFVLTHPPYADIIKYSDGQIEEDISGIHDIDAFVDEIEKVAKELYRVLRPGKYCAILMGDTRRNKMYQPLAFKVMERFLRVGFVLKEDIIKRQFNCKATGFWVNKSKESNFLLIMHEHLFVFQKLDSIKSPDFATVSKIKTIDVPLVGSVPCGTPLLAEENIEEVIPVEKKKLQSGLQYFILRASGDSMNEAGINDGDLVLCKQKLTARENDLVVALIDDEATVKEFHREKNKIILKPRSTNLEHQPRYFTKGEDFKIQGIVQEVVRPLD</sequence>
<evidence type="ECO:0000256" key="4">
    <source>
        <dbReference type="ARBA" id="ARBA00022763"/>
    </source>
</evidence>
<proteinExistence type="inferred from homology"/>
<dbReference type="PANTHER" id="PTHR33516:SF2">
    <property type="entry name" value="LEXA REPRESSOR-RELATED"/>
    <property type="match status" value="1"/>
</dbReference>
<dbReference type="InterPro" id="IPR002941">
    <property type="entry name" value="DNA_methylase_N4/N6"/>
</dbReference>
<dbReference type="Gene3D" id="2.10.109.10">
    <property type="entry name" value="Umud Fragment, subunit A"/>
    <property type="match status" value="1"/>
</dbReference>
<dbReference type="Pfam" id="PF00717">
    <property type="entry name" value="Peptidase_S24"/>
    <property type="match status" value="1"/>
</dbReference>
<dbReference type="InterPro" id="IPR050077">
    <property type="entry name" value="LexA_repressor"/>
</dbReference>
<evidence type="ECO:0000256" key="9">
    <source>
        <dbReference type="RuleBase" id="RU003991"/>
    </source>
</evidence>
<dbReference type="GO" id="GO:0032259">
    <property type="term" value="P:methylation"/>
    <property type="evidence" value="ECO:0007669"/>
    <property type="project" value="UniProtKB-KW"/>
</dbReference>
<keyword evidence="7" id="KW-0234">DNA repair</keyword>
<keyword evidence="5 9" id="KW-0378">Hydrolase</keyword>
<dbReference type="SUPFAM" id="SSF51306">
    <property type="entry name" value="LexA/Signal peptidase"/>
    <property type="match status" value="1"/>
</dbReference>
<dbReference type="InterPro" id="IPR029063">
    <property type="entry name" value="SAM-dependent_MTases_sf"/>
</dbReference>